<name>A0A369M5U8_9ACTN</name>
<dbReference type="GeneID" id="78696104"/>
<evidence type="ECO:0000256" key="1">
    <source>
        <dbReference type="ARBA" id="ARBA00008007"/>
    </source>
</evidence>
<dbReference type="EMBL" id="PPTS01000002">
    <property type="protein sequence ID" value="RDB66249.1"/>
    <property type="molecule type" value="Genomic_DNA"/>
</dbReference>
<proteinExistence type="inferred from homology"/>
<dbReference type="RefSeq" id="WP_114568375.1">
    <property type="nucleotide sequence ID" value="NZ_CABMMS010000002.1"/>
</dbReference>
<evidence type="ECO:0000313" key="3">
    <source>
        <dbReference type="Proteomes" id="UP000254000"/>
    </source>
</evidence>
<dbReference type="Gene3D" id="3.40.50.2020">
    <property type="match status" value="1"/>
</dbReference>
<comment type="similarity">
    <text evidence="1">Belongs to the ComF/GntX family.</text>
</comment>
<dbReference type="PANTHER" id="PTHR47505:SF1">
    <property type="entry name" value="DNA UTILIZATION PROTEIN YHGH"/>
    <property type="match status" value="1"/>
</dbReference>
<reference evidence="2 3" key="1">
    <citation type="journal article" date="2018" name="Elife">
        <title>Discovery and characterization of a prevalent human gut bacterial enzyme sufficient for the inactivation of a family of plant toxins.</title>
        <authorList>
            <person name="Koppel N."/>
            <person name="Bisanz J.E."/>
            <person name="Pandelia M.E."/>
            <person name="Turnbaugh P.J."/>
            <person name="Balskus E.P."/>
        </authorList>
    </citation>
    <scope>NUCLEOTIDE SEQUENCE [LARGE SCALE GENOMIC DNA]</scope>
    <source>
        <strain evidence="2 3">3C</strain>
    </source>
</reference>
<dbReference type="SUPFAM" id="SSF53271">
    <property type="entry name" value="PRTase-like"/>
    <property type="match status" value="1"/>
</dbReference>
<keyword evidence="3" id="KW-1185">Reference proteome</keyword>
<dbReference type="InterPro" id="IPR051910">
    <property type="entry name" value="ComF/GntX_DNA_util-trans"/>
</dbReference>
<dbReference type="PANTHER" id="PTHR47505">
    <property type="entry name" value="DNA UTILIZATION PROTEIN YHGH"/>
    <property type="match status" value="1"/>
</dbReference>
<dbReference type="InterPro" id="IPR029057">
    <property type="entry name" value="PRTase-like"/>
</dbReference>
<accession>A0A369M5U8</accession>
<comment type="caution">
    <text evidence="2">The sequence shown here is derived from an EMBL/GenBank/DDBJ whole genome shotgun (WGS) entry which is preliminary data.</text>
</comment>
<protein>
    <submittedName>
        <fullName evidence="2">ComF family protein</fullName>
    </submittedName>
</protein>
<evidence type="ECO:0000313" key="2">
    <source>
        <dbReference type="EMBL" id="RDB66249.1"/>
    </source>
</evidence>
<dbReference type="OrthoDB" id="5242900at2"/>
<dbReference type="Proteomes" id="UP000254000">
    <property type="component" value="Unassembled WGS sequence"/>
</dbReference>
<organism evidence="2 3">
    <name type="scientific">Gordonibacter pamelaeae</name>
    <dbReference type="NCBI Taxonomy" id="471189"/>
    <lineage>
        <taxon>Bacteria</taxon>
        <taxon>Bacillati</taxon>
        <taxon>Actinomycetota</taxon>
        <taxon>Coriobacteriia</taxon>
        <taxon>Eggerthellales</taxon>
        <taxon>Eggerthellaceae</taxon>
        <taxon>Gordonibacter</taxon>
    </lineage>
</organism>
<dbReference type="AlphaFoldDB" id="A0A369M5U8"/>
<gene>
    <name evidence="2" type="ORF">C1877_03385</name>
</gene>
<dbReference type="InterPro" id="IPR000836">
    <property type="entry name" value="PRTase_dom"/>
</dbReference>
<sequence>MSLAVDRTRLYVRGAAEALAETLWPTRCAVCDAPGEVLCDTCRRALPYLDWWRACPVCGAPFGRVQCSECNPVVLGRAGRDGVPYDGCASAVTFGEAPARIVRTYKDQGERRLAEPLARLMARARPPSWRPEAVAFVPATSAARRRRGFDHAELLARGLAQRLDLPVAAPLARPRTRDQRALSRRARLENMAGRFEALPGATVPGRLLLVDDVCTTGATLFDATDALRRAGAAHVWCLTFARVW</sequence>
<dbReference type="CDD" id="cd06223">
    <property type="entry name" value="PRTases_typeI"/>
    <property type="match status" value="1"/>
</dbReference>